<reference evidence="3 4" key="1">
    <citation type="journal article" date="2016" name="Nat. Commun.">
        <title>Thousands of microbial genomes shed light on interconnected biogeochemical processes in an aquifer system.</title>
        <authorList>
            <person name="Anantharaman K."/>
            <person name="Brown C.T."/>
            <person name="Hug L.A."/>
            <person name="Sharon I."/>
            <person name="Castelle C.J."/>
            <person name="Probst A.J."/>
            <person name="Thomas B.C."/>
            <person name="Singh A."/>
            <person name="Wilkins M.J."/>
            <person name="Karaoz U."/>
            <person name="Brodie E.L."/>
            <person name="Williams K.H."/>
            <person name="Hubbard S.S."/>
            <person name="Banfield J.F."/>
        </authorList>
    </citation>
    <scope>NUCLEOTIDE SEQUENCE [LARGE SCALE GENOMIC DNA]</scope>
</reference>
<comment type="caution">
    <text evidence="3">The sequence shown here is derived from an EMBL/GenBank/DDBJ whole genome shotgun (WGS) entry which is preliminary data.</text>
</comment>
<proteinExistence type="predicted"/>
<feature type="domain" description="Glycosyl transferase family 1" evidence="1">
    <location>
        <begin position="192"/>
        <end position="360"/>
    </location>
</feature>
<dbReference type="PANTHER" id="PTHR45947">
    <property type="entry name" value="SULFOQUINOVOSYL TRANSFERASE SQD2"/>
    <property type="match status" value="1"/>
</dbReference>
<evidence type="ECO:0000259" key="1">
    <source>
        <dbReference type="Pfam" id="PF00534"/>
    </source>
</evidence>
<evidence type="ECO:0000313" key="4">
    <source>
        <dbReference type="Proteomes" id="UP000177310"/>
    </source>
</evidence>
<gene>
    <name evidence="3" type="ORF">A3J59_02745</name>
</gene>
<dbReference type="PANTHER" id="PTHR45947:SF3">
    <property type="entry name" value="SULFOQUINOVOSYL TRANSFERASE SQD2"/>
    <property type="match status" value="1"/>
</dbReference>
<dbReference type="InterPro" id="IPR001296">
    <property type="entry name" value="Glyco_trans_1"/>
</dbReference>
<dbReference type="InterPro" id="IPR050194">
    <property type="entry name" value="Glycosyltransferase_grp1"/>
</dbReference>
<evidence type="ECO:0008006" key="5">
    <source>
        <dbReference type="Google" id="ProtNLM"/>
    </source>
</evidence>
<feature type="domain" description="Glycosyltransferase subfamily 4-like N-terminal" evidence="2">
    <location>
        <begin position="15"/>
        <end position="179"/>
    </location>
</feature>
<dbReference type="STRING" id="1797542.A3J59_02745"/>
<dbReference type="Pfam" id="PF00534">
    <property type="entry name" value="Glycos_transf_1"/>
    <property type="match status" value="1"/>
</dbReference>
<dbReference type="Pfam" id="PF13439">
    <property type="entry name" value="Glyco_transf_4"/>
    <property type="match status" value="1"/>
</dbReference>
<evidence type="ECO:0000259" key="2">
    <source>
        <dbReference type="Pfam" id="PF13439"/>
    </source>
</evidence>
<evidence type="ECO:0000313" key="3">
    <source>
        <dbReference type="EMBL" id="OGY51250.1"/>
    </source>
</evidence>
<dbReference type="AlphaFoldDB" id="A0A1G1YHS1"/>
<protein>
    <recommendedName>
        <fullName evidence="5">Glycosyltransferase subfamily 4-like N-terminal domain-containing protein</fullName>
    </recommendedName>
</protein>
<dbReference type="Proteomes" id="UP000177310">
    <property type="component" value="Unassembled WGS sequence"/>
</dbReference>
<dbReference type="SUPFAM" id="SSF53756">
    <property type="entry name" value="UDP-Glycosyltransferase/glycogen phosphorylase"/>
    <property type="match status" value="1"/>
</dbReference>
<dbReference type="EMBL" id="MHIL01000021">
    <property type="protein sequence ID" value="OGY51250.1"/>
    <property type="molecule type" value="Genomic_DNA"/>
</dbReference>
<organism evidence="3 4">
    <name type="scientific">Candidatus Buchananbacteria bacterium RIFCSPHIGHO2_02_FULL_56_16</name>
    <dbReference type="NCBI Taxonomy" id="1797542"/>
    <lineage>
        <taxon>Bacteria</taxon>
        <taxon>Candidatus Buchananiibacteriota</taxon>
    </lineage>
</organism>
<dbReference type="Gene3D" id="3.40.50.2000">
    <property type="entry name" value="Glycogen Phosphorylase B"/>
    <property type="match status" value="2"/>
</dbReference>
<sequence length="383" mass="42475">MKIAIITPTFPPYAGGIGNVAAANARELIKLGHEVRVFTPQYGPVTEEITDVPIQRIKPLLRYGNGALITSFGWMLRGFDILHLHYPFFGGAEMIWLQRSKLKARGSKLIIHYHMDVVGEGMLKAFFKLHKKILLPRIIKMANRVIVTSLDYARQSNIAAAIERQPNHFVEVPNGVDLQSFTPQPKPPALLKQHGIDPEDKVVLFVGGLDRAHYFKGVGYLIEAMSRLRETDYLWRLVVVGSGELASAYRDLAAQLNIGSKTVFTGYVPGELLPQYYQLADVAVLPSVDASEAFGLTLVEAMACARPVVATNLPGVRSVVSDGQNGLLVNPKDADDLASKIHYLLANPAVGQQFGQAGRRKVEQQYDWRIIGKQLDELYHKLK</sequence>
<dbReference type="CDD" id="cd03801">
    <property type="entry name" value="GT4_PimA-like"/>
    <property type="match status" value="1"/>
</dbReference>
<dbReference type="GO" id="GO:0016757">
    <property type="term" value="F:glycosyltransferase activity"/>
    <property type="evidence" value="ECO:0007669"/>
    <property type="project" value="InterPro"/>
</dbReference>
<name>A0A1G1YHS1_9BACT</name>
<dbReference type="InterPro" id="IPR028098">
    <property type="entry name" value="Glyco_trans_4-like_N"/>
</dbReference>
<accession>A0A1G1YHS1</accession>